<dbReference type="PANTHER" id="PTHR43201:SF5">
    <property type="entry name" value="MEDIUM-CHAIN ACYL-COA LIGASE ACSF2, MITOCHONDRIAL"/>
    <property type="match status" value="1"/>
</dbReference>
<dbReference type="InterPro" id="IPR025110">
    <property type="entry name" value="AMP-bd_C"/>
</dbReference>
<dbReference type="GO" id="GO:0006631">
    <property type="term" value="P:fatty acid metabolic process"/>
    <property type="evidence" value="ECO:0007669"/>
    <property type="project" value="TreeGrafter"/>
</dbReference>
<proteinExistence type="inferred from homology"/>
<dbReference type="Gene3D" id="3.40.50.12780">
    <property type="entry name" value="N-terminal domain of ligase-like"/>
    <property type="match status" value="1"/>
</dbReference>
<evidence type="ECO:0000256" key="1">
    <source>
        <dbReference type="ARBA" id="ARBA00006432"/>
    </source>
</evidence>
<name>A0A6M3L4C1_9ZZZZ</name>
<evidence type="ECO:0000313" key="5">
    <source>
        <dbReference type="EMBL" id="QJA89637.1"/>
    </source>
</evidence>
<dbReference type="InterPro" id="IPR000873">
    <property type="entry name" value="AMP-dep_synth/lig_dom"/>
</dbReference>
<evidence type="ECO:0000259" key="4">
    <source>
        <dbReference type="Pfam" id="PF13193"/>
    </source>
</evidence>
<dbReference type="AlphaFoldDB" id="A0A6M3L4C1"/>
<evidence type="ECO:0000259" key="3">
    <source>
        <dbReference type="Pfam" id="PF00501"/>
    </source>
</evidence>
<dbReference type="Gene3D" id="3.30.300.30">
    <property type="match status" value="1"/>
</dbReference>
<dbReference type="Pfam" id="PF00501">
    <property type="entry name" value="AMP-binding"/>
    <property type="match status" value="1"/>
</dbReference>
<dbReference type="EMBL" id="MT142858">
    <property type="protein sequence ID" value="QJA89637.1"/>
    <property type="molecule type" value="Genomic_DNA"/>
</dbReference>
<dbReference type="PANTHER" id="PTHR43201">
    <property type="entry name" value="ACYL-COA SYNTHETASE"/>
    <property type="match status" value="1"/>
</dbReference>
<keyword evidence="2 5" id="KW-0436">Ligase</keyword>
<feature type="domain" description="AMP-binding enzyme C-terminal" evidence="4">
    <location>
        <begin position="387"/>
        <end position="460"/>
    </location>
</feature>
<evidence type="ECO:0000256" key="2">
    <source>
        <dbReference type="ARBA" id="ARBA00022598"/>
    </source>
</evidence>
<accession>A0A6M3L4C1</accession>
<dbReference type="SUPFAM" id="SSF56801">
    <property type="entry name" value="Acetyl-CoA synthetase-like"/>
    <property type="match status" value="1"/>
</dbReference>
<feature type="domain" description="AMP-dependent synthetase/ligase" evidence="3">
    <location>
        <begin position="12"/>
        <end position="342"/>
    </location>
</feature>
<dbReference type="InterPro" id="IPR045851">
    <property type="entry name" value="AMP-bd_C_sf"/>
</dbReference>
<reference evidence="5" key="1">
    <citation type="submission" date="2020-03" db="EMBL/GenBank/DDBJ databases">
        <title>The deep terrestrial virosphere.</title>
        <authorList>
            <person name="Holmfeldt K."/>
            <person name="Nilsson E."/>
            <person name="Simone D."/>
            <person name="Lopez-Fernandez M."/>
            <person name="Wu X."/>
            <person name="de Brujin I."/>
            <person name="Lundin D."/>
            <person name="Andersson A."/>
            <person name="Bertilsson S."/>
            <person name="Dopson M."/>
        </authorList>
    </citation>
    <scope>NUCLEOTIDE SEQUENCE</scope>
    <source>
        <strain evidence="5">MM415B02521</strain>
    </source>
</reference>
<organism evidence="5">
    <name type="scientific">viral metagenome</name>
    <dbReference type="NCBI Taxonomy" id="1070528"/>
    <lineage>
        <taxon>unclassified sequences</taxon>
        <taxon>metagenomes</taxon>
        <taxon>organismal metagenomes</taxon>
    </lineage>
</organism>
<gene>
    <name evidence="5" type="ORF">MM415B02521_0003</name>
</gene>
<comment type="similarity">
    <text evidence="1">Belongs to the ATP-dependent AMP-binding enzyme family.</text>
</comment>
<sequence>MTTLNSLFEPHRPSSTAVIIPGEAPVHQSYHDLYWAASERAFAFLSMGVTKGDVIAMACGNNVNFLPIFLGATAVGAIAAPLNPAYKAAEFHAYFHRLSPVIVTVDDPTCTAAHVARARGIRVVAPGQRGESPPRPPKDVEPSDTALALFTSGTTGDPKLVPLSHGNLLHSCSNIAGSYGLSSSDSTLVVMPLFHVHGLIGAALSTLYSGGAIILPPKFSASSFWDQAVLATWYTASPTIHHILTRLDPSEEEVRQCRQVGGPFRFIRSCSAALDPELRAWMEGRWKVPVVEAYGMTEAAHQVSTQRIGGGGEGTVGYGVGVGIEIRDGRIIISGPNVMDGYEGEAPLIDGKLDTGDTGEMTEGGLRLLGRSKEMINRGGETIAPLEIDTCLNSHPAVSEAVAFGVPDEKYGEVVHAAVILCGPALEAQLIRFCETYLADFKVPVRIHFVDEFPRTATGKVQRSALAGQLGEDNGSRP</sequence>
<protein>
    <submittedName>
        <fullName evidence="5">Putative AMP-dependent synthetase and ligase</fullName>
    </submittedName>
</protein>
<dbReference type="GO" id="GO:0031956">
    <property type="term" value="F:medium-chain fatty acid-CoA ligase activity"/>
    <property type="evidence" value="ECO:0007669"/>
    <property type="project" value="TreeGrafter"/>
</dbReference>
<dbReference type="Pfam" id="PF13193">
    <property type="entry name" value="AMP-binding_C"/>
    <property type="match status" value="1"/>
</dbReference>
<dbReference type="InterPro" id="IPR042099">
    <property type="entry name" value="ANL_N_sf"/>
</dbReference>